<protein>
    <submittedName>
        <fullName evidence="1">Zeta toxin</fullName>
    </submittedName>
</protein>
<accession>A0ABS8ZDI3</accession>
<gene>
    <name evidence="1" type="ORF">LWC34_24130</name>
</gene>
<keyword evidence="2" id="KW-1185">Reference proteome</keyword>
<dbReference type="Proteomes" id="UP001521150">
    <property type="component" value="Unassembled WGS sequence"/>
</dbReference>
<dbReference type="InterPro" id="IPR027417">
    <property type="entry name" value="P-loop_NTPase"/>
</dbReference>
<dbReference type="EMBL" id="JAJVCN010000002">
    <property type="protein sequence ID" value="MCE7005894.1"/>
    <property type="molecule type" value="Genomic_DNA"/>
</dbReference>
<evidence type="ECO:0000313" key="2">
    <source>
        <dbReference type="Proteomes" id="UP001521150"/>
    </source>
</evidence>
<comment type="caution">
    <text evidence="1">The sequence shown here is derived from an EMBL/GenBank/DDBJ whole genome shotgun (WGS) entry which is preliminary data.</text>
</comment>
<dbReference type="RefSeq" id="WP_233727419.1">
    <property type="nucleotide sequence ID" value="NZ_JAJVCN010000002.1"/>
</dbReference>
<dbReference type="Pfam" id="PF13671">
    <property type="entry name" value="AAA_33"/>
    <property type="match status" value="1"/>
</dbReference>
<name>A0ABS8ZDI3_9PSEU</name>
<organism evidence="1 2">
    <name type="scientific">Kibdelosporangium philippinense</name>
    <dbReference type="NCBI Taxonomy" id="211113"/>
    <lineage>
        <taxon>Bacteria</taxon>
        <taxon>Bacillati</taxon>
        <taxon>Actinomycetota</taxon>
        <taxon>Actinomycetes</taxon>
        <taxon>Pseudonocardiales</taxon>
        <taxon>Pseudonocardiaceae</taxon>
        <taxon>Kibdelosporangium</taxon>
    </lineage>
</organism>
<dbReference type="SUPFAM" id="SSF52540">
    <property type="entry name" value="P-loop containing nucleoside triphosphate hydrolases"/>
    <property type="match status" value="1"/>
</dbReference>
<reference evidence="1 2" key="1">
    <citation type="submission" date="2021-12" db="EMBL/GenBank/DDBJ databases">
        <title>Genome sequence of Kibdelosporangium philippinense ATCC 49844.</title>
        <authorList>
            <person name="Fedorov E.A."/>
            <person name="Omeragic M."/>
            <person name="Shalygina K.F."/>
            <person name="Maclea K.S."/>
        </authorList>
    </citation>
    <scope>NUCLEOTIDE SEQUENCE [LARGE SCALE GENOMIC DNA]</scope>
    <source>
        <strain evidence="1 2">ATCC 49844</strain>
    </source>
</reference>
<evidence type="ECO:0000313" key="1">
    <source>
        <dbReference type="EMBL" id="MCE7005894.1"/>
    </source>
</evidence>
<sequence>MMAVQRRSLVVVAGLPGAGKSTLLRDVGPSVTVVDSDQIREWLASRLPSGTPYSRYRPLVHIVHRIRIALAAIFAPGPVAVHDPATGVGTRLTLVIIGTLTWRVLHFIWVETTPEEALAGQRARGRVLRKASFARHVGRSRRLDLSRPPRGWRSITVVGRRTRLCLRSERVGP</sequence>
<dbReference type="Gene3D" id="3.40.50.300">
    <property type="entry name" value="P-loop containing nucleotide triphosphate hydrolases"/>
    <property type="match status" value="1"/>
</dbReference>
<proteinExistence type="predicted"/>